<organism evidence="3 4">
    <name type="scientific">Luteimonas salinisoli</name>
    <dbReference type="NCBI Taxonomy" id="2752307"/>
    <lineage>
        <taxon>Bacteria</taxon>
        <taxon>Pseudomonadati</taxon>
        <taxon>Pseudomonadota</taxon>
        <taxon>Gammaproteobacteria</taxon>
        <taxon>Lysobacterales</taxon>
        <taxon>Lysobacteraceae</taxon>
        <taxon>Luteimonas</taxon>
    </lineage>
</organism>
<evidence type="ECO:0000313" key="4">
    <source>
        <dbReference type="Proteomes" id="UP000578091"/>
    </source>
</evidence>
<protein>
    <submittedName>
        <fullName evidence="3">Acyltransferase</fullName>
    </submittedName>
</protein>
<gene>
    <name evidence="3" type="ORF">H0E84_05525</name>
</gene>
<dbReference type="RefSeq" id="WP_180677639.1">
    <property type="nucleotide sequence ID" value="NZ_JACCKA010000040.1"/>
</dbReference>
<comment type="caution">
    <text evidence="3">The sequence shown here is derived from an EMBL/GenBank/DDBJ whole genome shotgun (WGS) entry which is preliminary data.</text>
</comment>
<dbReference type="GO" id="GO:0008374">
    <property type="term" value="F:O-acyltransferase activity"/>
    <property type="evidence" value="ECO:0007669"/>
    <property type="project" value="TreeGrafter"/>
</dbReference>
<dbReference type="CDD" id="cd04647">
    <property type="entry name" value="LbH_MAT_like"/>
    <property type="match status" value="1"/>
</dbReference>
<dbReference type="EMBL" id="JACCKA010000040">
    <property type="protein sequence ID" value="NZA25836.1"/>
    <property type="molecule type" value="Genomic_DNA"/>
</dbReference>
<comment type="similarity">
    <text evidence="1">Belongs to the transferase hexapeptide repeat family.</text>
</comment>
<dbReference type="SUPFAM" id="SSF51161">
    <property type="entry name" value="Trimeric LpxA-like enzymes"/>
    <property type="match status" value="1"/>
</dbReference>
<evidence type="ECO:0000313" key="3">
    <source>
        <dbReference type="EMBL" id="NZA25836.1"/>
    </source>
</evidence>
<dbReference type="GO" id="GO:0005829">
    <property type="term" value="C:cytosol"/>
    <property type="evidence" value="ECO:0007669"/>
    <property type="project" value="TreeGrafter"/>
</dbReference>
<dbReference type="PANTHER" id="PTHR23416:SF23">
    <property type="entry name" value="ACETYLTRANSFERASE C18B11.09C-RELATED"/>
    <property type="match status" value="1"/>
</dbReference>
<dbReference type="AlphaFoldDB" id="A0A853J9G3"/>
<evidence type="ECO:0000256" key="2">
    <source>
        <dbReference type="ARBA" id="ARBA00022679"/>
    </source>
</evidence>
<keyword evidence="2 3" id="KW-0808">Transferase</keyword>
<keyword evidence="4" id="KW-1185">Reference proteome</keyword>
<dbReference type="PANTHER" id="PTHR23416">
    <property type="entry name" value="SIALIC ACID SYNTHASE-RELATED"/>
    <property type="match status" value="1"/>
</dbReference>
<accession>A0A853J9G3</accession>
<dbReference type="Proteomes" id="UP000578091">
    <property type="component" value="Unassembled WGS sequence"/>
</dbReference>
<dbReference type="InterPro" id="IPR011004">
    <property type="entry name" value="Trimer_LpxA-like_sf"/>
</dbReference>
<evidence type="ECO:0000256" key="1">
    <source>
        <dbReference type="ARBA" id="ARBA00007274"/>
    </source>
</evidence>
<sequence>MKPLRLLKKAVVLATIRIGWLLKPGLVTRLYAWYLRSEGARIEGMPNYLSARIWFDGTDYSLITLGEGCTISSNVRILTHDAAINTVAKELGLFFDPPRIRIRPVRIGRYSFVGTGSVIMPGADIGPGCIIGAGSVVRGTIPPLSIVVGSPGRVVGSVEEYLGKTGATKPGTADA</sequence>
<dbReference type="Pfam" id="PF00132">
    <property type="entry name" value="Hexapep"/>
    <property type="match status" value="1"/>
</dbReference>
<dbReference type="Gene3D" id="2.160.10.10">
    <property type="entry name" value="Hexapeptide repeat proteins"/>
    <property type="match status" value="1"/>
</dbReference>
<reference evidence="3 4" key="1">
    <citation type="submission" date="2020-07" db="EMBL/GenBank/DDBJ databases">
        <title>Luteimonas sp. SJ-92.</title>
        <authorList>
            <person name="Huang X.-X."/>
            <person name="Xu L."/>
            <person name="Sun J.-Q."/>
        </authorList>
    </citation>
    <scope>NUCLEOTIDE SEQUENCE [LARGE SCALE GENOMIC DNA]</scope>
    <source>
        <strain evidence="3 4">SJ-92</strain>
    </source>
</reference>
<proteinExistence type="inferred from homology"/>
<keyword evidence="3" id="KW-0012">Acyltransferase</keyword>
<dbReference type="InterPro" id="IPR001451">
    <property type="entry name" value="Hexapep"/>
</dbReference>
<dbReference type="InterPro" id="IPR051159">
    <property type="entry name" value="Hexapeptide_acetyltransf"/>
</dbReference>
<name>A0A853J9G3_9GAMM</name>